<reference evidence="2 3" key="1">
    <citation type="submission" date="2023-05" db="EMBL/GenBank/DDBJ databases">
        <title>Lithophilousrod everest ZFBP1038 complete genpme.</title>
        <authorList>
            <person name="Tian M."/>
        </authorList>
    </citation>
    <scope>NUCLEOTIDE SEQUENCE [LARGE SCALE GENOMIC DNA]</scope>
    <source>
        <strain evidence="2 3">ZFBP1038</strain>
    </source>
</reference>
<gene>
    <name evidence="2" type="ORF">LWF01_12010</name>
</gene>
<evidence type="ECO:0000256" key="1">
    <source>
        <dbReference type="SAM" id="Phobius"/>
    </source>
</evidence>
<organism evidence="2 3">
    <name type="scientific">Saxibacter everestensis</name>
    <dbReference type="NCBI Taxonomy" id="2909229"/>
    <lineage>
        <taxon>Bacteria</taxon>
        <taxon>Bacillati</taxon>
        <taxon>Actinomycetota</taxon>
        <taxon>Actinomycetes</taxon>
        <taxon>Micrococcales</taxon>
        <taxon>Brevibacteriaceae</taxon>
        <taxon>Saxibacter</taxon>
    </lineage>
</organism>
<dbReference type="RefSeq" id="WP_349637620.1">
    <property type="nucleotide sequence ID" value="NZ_CP090958.1"/>
</dbReference>
<dbReference type="Proteomes" id="UP001209083">
    <property type="component" value="Chromosome"/>
</dbReference>
<keyword evidence="1" id="KW-0812">Transmembrane</keyword>
<feature type="transmembrane region" description="Helical" evidence="1">
    <location>
        <begin position="88"/>
        <end position="106"/>
    </location>
</feature>
<name>A0ABY8QPE1_9MICO</name>
<feature type="transmembrane region" description="Helical" evidence="1">
    <location>
        <begin position="112"/>
        <end position="135"/>
    </location>
</feature>
<evidence type="ECO:0000313" key="3">
    <source>
        <dbReference type="Proteomes" id="UP001209083"/>
    </source>
</evidence>
<keyword evidence="1" id="KW-1133">Transmembrane helix</keyword>
<protein>
    <recommendedName>
        <fullName evidence="4">Histidine kinase</fullName>
    </recommendedName>
</protein>
<evidence type="ECO:0000313" key="2">
    <source>
        <dbReference type="EMBL" id="WGW10837.1"/>
    </source>
</evidence>
<feature type="transmembrane region" description="Helical" evidence="1">
    <location>
        <begin position="57"/>
        <end position="76"/>
    </location>
</feature>
<keyword evidence="3" id="KW-1185">Reference proteome</keyword>
<keyword evidence="1" id="KW-0472">Membrane</keyword>
<dbReference type="EMBL" id="CP090958">
    <property type="protein sequence ID" value="WGW10837.1"/>
    <property type="molecule type" value="Genomic_DNA"/>
</dbReference>
<sequence>MSTEPPVDRQQSPTPARRPFLLVIIVAIVALEAGAMLGAAGWLMYSLVTAPTTSVSSAIALFVLVLVLGVGLLFVARALWQGLRWPRAAAIVWQLLVASVAIPTMTGGQPGLGIALLIPGIVVVAGLFVPSVAAATRGTLGSRKVL</sequence>
<feature type="transmembrane region" description="Helical" evidence="1">
    <location>
        <begin position="20"/>
        <end position="45"/>
    </location>
</feature>
<proteinExistence type="predicted"/>
<accession>A0ABY8QPE1</accession>
<evidence type="ECO:0008006" key="4">
    <source>
        <dbReference type="Google" id="ProtNLM"/>
    </source>
</evidence>